<dbReference type="GO" id="GO:0005634">
    <property type="term" value="C:nucleus"/>
    <property type="evidence" value="ECO:0007669"/>
    <property type="project" value="InterPro"/>
</dbReference>
<accession>A0A7C9ERD3</accession>
<dbReference type="GO" id="GO:0030915">
    <property type="term" value="C:Smc5-Smc6 complex"/>
    <property type="evidence" value="ECO:0007669"/>
    <property type="project" value="InterPro"/>
</dbReference>
<dbReference type="PANTHER" id="PTHR37243:SF2">
    <property type="entry name" value="NEGATIVE REGULATOR OF SYSTEMIC ACQUIRED RESISTANCE SNI1"/>
    <property type="match status" value="1"/>
</dbReference>
<dbReference type="EMBL" id="GISG01273660">
    <property type="protein sequence ID" value="MBA4677041.1"/>
    <property type="molecule type" value="Transcribed_RNA"/>
</dbReference>
<dbReference type="GO" id="GO:0010113">
    <property type="term" value="P:negative regulation of systemic acquired resistance"/>
    <property type="evidence" value="ECO:0007669"/>
    <property type="project" value="TreeGrafter"/>
</dbReference>
<reference evidence="1" key="1">
    <citation type="journal article" date="2013" name="J. Plant Res.">
        <title>Effect of fungi and light on seed germination of three Opuntia species from semiarid lands of central Mexico.</title>
        <authorList>
            <person name="Delgado-Sanchez P."/>
            <person name="Jimenez-Bremont J.F."/>
            <person name="Guerrero-Gonzalez Mde L."/>
            <person name="Flores J."/>
        </authorList>
    </citation>
    <scope>NUCLEOTIDE SEQUENCE</scope>
    <source>
        <tissue evidence="1">Cladode</tissue>
    </source>
</reference>
<name>A0A7C9ERD3_OPUST</name>
<dbReference type="GO" id="GO:0045892">
    <property type="term" value="P:negative regulation of DNA-templated transcription"/>
    <property type="evidence" value="ECO:0007669"/>
    <property type="project" value="InterPro"/>
</dbReference>
<protein>
    <recommendedName>
        <fullName evidence="2">Negative regulator of systemic acquired resistance SNI1</fullName>
    </recommendedName>
</protein>
<sequence>MDKSRRRAASNRAMEENTLAILDSFCTHNSSHVHDDRLAFLEAVRSASIVPENGNPPTEKMMEAVFEILREAKSLELIIASYKLLTDLEEHFPRVYLSDGDVKSSLEKPTSLVVIEEAWSPFSVVSDVTANNKHAANKRSKEPIDSAGFHLLLEGLTEVTSAPESSEIMLDILANMLLFQYLVNVLKGDFLARNQTFLRSSDWISLRECLLNKLLGSRRINYKGFVKDCLFTMCKRFSSYSPLNHCSGPAETSLPQLYNDSDAAIALALPEIAKSTHEAVQNLLVMMTNLDSSRKKADIEGLTTRTDGIRTPVMELILDTLSYDKDMISPFLQVFDEPKLKLEIVSQYFHKYTAKPPTRNQRSSVPQDDPTVTGFFKCFLNSASTKGIVKKIGAKAVQVLLAHALQACMLLPPEQLVEGISELNAATKSNPLDTICKNVISAFTRLKETDKNMEILPIGKEAVFTAATILSARK</sequence>
<evidence type="ECO:0008006" key="2">
    <source>
        <dbReference type="Google" id="ProtNLM"/>
    </source>
</evidence>
<proteinExistence type="predicted"/>
<dbReference type="GO" id="GO:0006974">
    <property type="term" value="P:DNA damage response"/>
    <property type="evidence" value="ECO:0007669"/>
    <property type="project" value="InterPro"/>
</dbReference>
<reference evidence="1" key="2">
    <citation type="submission" date="2020-07" db="EMBL/GenBank/DDBJ databases">
        <authorList>
            <person name="Vera ALvarez R."/>
            <person name="Arias-Moreno D.M."/>
            <person name="Jimenez-Jacinto V."/>
            <person name="Jimenez-Bremont J.F."/>
            <person name="Swaminathan K."/>
            <person name="Moose S.P."/>
            <person name="Guerrero-Gonzalez M.L."/>
            <person name="Marino-Ramirez L."/>
            <person name="Landsman D."/>
            <person name="Rodriguez-Kessler M."/>
            <person name="Delgado-Sanchez P."/>
        </authorList>
    </citation>
    <scope>NUCLEOTIDE SEQUENCE</scope>
    <source>
        <tissue evidence="1">Cladode</tissue>
    </source>
</reference>
<dbReference type="GO" id="GO:0000976">
    <property type="term" value="F:transcription cis-regulatory region binding"/>
    <property type="evidence" value="ECO:0007669"/>
    <property type="project" value="TreeGrafter"/>
</dbReference>
<dbReference type="PANTHER" id="PTHR37243">
    <property type="entry name" value="NEGATIVE REGULATOR OF SYSTEMIC ACQUIRED RESISTANCE SNI1"/>
    <property type="match status" value="1"/>
</dbReference>
<evidence type="ECO:0000313" key="1">
    <source>
        <dbReference type="EMBL" id="MBA4677041.1"/>
    </source>
</evidence>
<dbReference type="InterPro" id="IPR034561">
    <property type="entry name" value="SNI1"/>
</dbReference>
<organism evidence="1">
    <name type="scientific">Opuntia streptacantha</name>
    <name type="common">Prickly pear cactus</name>
    <name type="synonym">Opuntia cardona</name>
    <dbReference type="NCBI Taxonomy" id="393608"/>
    <lineage>
        <taxon>Eukaryota</taxon>
        <taxon>Viridiplantae</taxon>
        <taxon>Streptophyta</taxon>
        <taxon>Embryophyta</taxon>
        <taxon>Tracheophyta</taxon>
        <taxon>Spermatophyta</taxon>
        <taxon>Magnoliopsida</taxon>
        <taxon>eudicotyledons</taxon>
        <taxon>Gunneridae</taxon>
        <taxon>Pentapetalae</taxon>
        <taxon>Caryophyllales</taxon>
        <taxon>Cactineae</taxon>
        <taxon>Cactaceae</taxon>
        <taxon>Opuntioideae</taxon>
        <taxon>Opuntia</taxon>
    </lineage>
</organism>
<dbReference type="AlphaFoldDB" id="A0A7C9ERD3"/>